<sequence length="375" mass="42310">MPLEEFKTTLAGVKARIEGFNAALENHDRGTVLLSRRAAELQFVALKQLKSDIATLYNLCYRQISSDKTMPTYLFSQRDVALGLVSALEIRAGAMRRRTAALVQKLSLVSDFKSKKHSLNGIHGILTKLKSMKQATRGRPAKRNIFKGPTKPKLFKYPAKPKVSRGTGRASDFKTNDKPPSKTSIKSPAKTSVKYPANPNVAKGPCTAIVQHLLPFTEENWTTSWDRFTSRQDNICNGIKKLFAAVRTTRAQLAAIPVRTLTQVEVFYIRFLLSRLDVKMIQEFEQTIPNRLMNKLISWLHLAKEICQSTNSRVESGCKADGGERGRTTHRECDRGRRTRQTYSRLTRRLLCCVATQLANSRGSRTLCRRGIRKN</sequence>
<feature type="compositionally biased region" description="Basic and acidic residues" evidence="1">
    <location>
        <begin position="171"/>
        <end position="180"/>
    </location>
</feature>
<comment type="caution">
    <text evidence="2">The sequence shown here is derived from an EMBL/GenBank/DDBJ whole genome shotgun (WGS) entry which is preliminary data.</text>
</comment>
<accession>A0A226DWH6</accession>
<dbReference type="Proteomes" id="UP000198287">
    <property type="component" value="Unassembled WGS sequence"/>
</dbReference>
<dbReference type="EMBL" id="LNIX01000010">
    <property type="protein sequence ID" value="OXA49603.1"/>
    <property type="molecule type" value="Genomic_DNA"/>
</dbReference>
<dbReference type="AlphaFoldDB" id="A0A226DWH6"/>
<evidence type="ECO:0000256" key="1">
    <source>
        <dbReference type="SAM" id="MobiDB-lite"/>
    </source>
</evidence>
<organism evidence="2 3">
    <name type="scientific">Folsomia candida</name>
    <name type="common">Springtail</name>
    <dbReference type="NCBI Taxonomy" id="158441"/>
    <lineage>
        <taxon>Eukaryota</taxon>
        <taxon>Metazoa</taxon>
        <taxon>Ecdysozoa</taxon>
        <taxon>Arthropoda</taxon>
        <taxon>Hexapoda</taxon>
        <taxon>Collembola</taxon>
        <taxon>Entomobryomorpha</taxon>
        <taxon>Isotomoidea</taxon>
        <taxon>Isotomidae</taxon>
        <taxon>Proisotominae</taxon>
        <taxon>Folsomia</taxon>
    </lineage>
</organism>
<evidence type="ECO:0000313" key="3">
    <source>
        <dbReference type="Proteomes" id="UP000198287"/>
    </source>
</evidence>
<gene>
    <name evidence="2" type="ORF">Fcan01_15460</name>
</gene>
<name>A0A226DWH6_FOLCA</name>
<proteinExistence type="predicted"/>
<keyword evidence="3" id="KW-1185">Reference proteome</keyword>
<feature type="region of interest" description="Disordered" evidence="1">
    <location>
        <begin position="318"/>
        <end position="338"/>
    </location>
</feature>
<protein>
    <submittedName>
        <fullName evidence="2">Uncharacterized protein</fullName>
    </submittedName>
</protein>
<reference evidence="2 3" key="1">
    <citation type="submission" date="2015-12" db="EMBL/GenBank/DDBJ databases">
        <title>The genome of Folsomia candida.</title>
        <authorList>
            <person name="Faddeeva A."/>
            <person name="Derks M.F."/>
            <person name="Anvar Y."/>
            <person name="Smit S."/>
            <person name="Van Straalen N."/>
            <person name="Roelofs D."/>
        </authorList>
    </citation>
    <scope>NUCLEOTIDE SEQUENCE [LARGE SCALE GENOMIC DNA]</scope>
    <source>
        <strain evidence="2 3">VU population</strain>
        <tissue evidence="2">Whole body</tissue>
    </source>
</reference>
<evidence type="ECO:0000313" key="2">
    <source>
        <dbReference type="EMBL" id="OXA49603.1"/>
    </source>
</evidence>
<feature type="region of interest" description="Disordered" evidence="1">
    <location>
        <begin position="132"/>
        <end position="192"/>
    </location>
</feature>
<feature type="compositionally biased region" description="Basic and acidic residues" evidence="1">
    <location>
        <begin position="318"/>
        <end position="336"/>
    </location>
</feature>
<feature type="compositionally biased region" description="Polar residues" evidence="1">
    <location>
        <begin position="181"/>
        <end position="190"/>
    </location>
</feature>